<dbReference type="CDD" id="cd10030">
    <property type="entry name" value="UDG-F4_TTUDGA_SPO1dp_like"/>
    <property type="match status" value="1"/>
</dbReference>
<dbReference type="RefSeq" id="WP_008850420.1">
    <property type="nucleotide sequence ID" value="NZ_AGQV01000001.1"/>
</dbReference>
<dbReference type="STRING" id="1088869.GMO_02700"/>
<evidence type="ECO:0000256" key="3">
    <source>
        <dbReference type="ARBA" id="ARBA00022763"/>
    </source>
</evidence>
<sequence>MTPQPVPSRAELLAALQLQYEWGVDEVLSETPIDRLAEAPRSLPPRPVPAGGPSAGAGPVRTARPAEKDVALEQAPDLPTLIRLSEALDDLFLARTATHRLEPLSVADAPFMLVGETPDAAEDRSGTLFAGRAGVLLDAMLSSVGLTRDMLSMAPAIPWRPPGGRSATEQEMRACRPLLLRTIALCRPPVLVTMGATPLKMLLGEQAMLNRMRGRWAEVSIPGCPELLPLLPMRHPLQLSASPAARRNAWQDLLLLMDRVRPSETGLPVSG</sequence>
<dbReference type="SUPFAM" id="SSF52141">
    <property type="entry name" value="Uracil-DNA glycosylase-like"/>
    <property type="match status" value="1"/>
</dbReference>
<dbReference type="PANTHER" id="PTHR33693">
    <property type="entry name" value="TYPE-5 URACIL-DNA GLYCOSYLASE"/>
    <property type="match status" value="1"/>
</dbReference>
<accession>G6XFK5</accession>
<keyword evidence="4" id="KW-0378">Hydrolase</keyword>
<gene>
    <name evidence="10" type="ORF">GMO_02700</name>
</gene>
<dbReference type="InterPro" id="IPR005122">
    <property type="entry name" value="Uracil-DNA_glycosylase-like"/>
</dbReference>
<dbReference type="eggNOG" id="COG1573">
    <property type="taxonomic scope" value="Bacteria"/>
</dbReference>
<dbReference type="SMART" id="SM00987">
    <property type="entry name" value="UreE_C"/>
    <property type="match status" value="1"/>
</dbReference>
<dbReference type="EMBL" id="AGQV01000001">
    <property type="protein sequence ID" value="EHH68963.1"/>
    <property type="molecule type" value="Genomic_DNA"/>
</dbReference>
<evidence type="ECO:0000256" key="2">
    <source>
        <dbReference type="ARBA" id="ARBA00022723"/>
    </source>
</evidence>
<dbReference type="AlphaFoldDB" id="G6XFK5"/>
<dbReference type="SMART" id="SM00986">
    <property type="entry name" value="UDG"/>
    <property type="match status" value="1"/>
</dbReference>
<dbReference type="GO" id="GO:0046872">
    <property type="term" value="F:metal ion binding"/>
    <property type="evidence" value="ECO:0007669"/>
    <property type="project" value="UniProtKB-KW"/>
</dbReference>
<evidence type="ECO:0000256" key="7">
    <source>
        <dbReference type="ARBA" id="ARBA00023204"/>
    </source>
</evidence>
<keyword evidence="11" id="KW-1185">Reference proteome</keyword>
<feature type="compositionally biased region" description="Low complexity" evidence="8">
    <location>
        <begin position="51"/>
        <end position="61"/>
    </location>
</feature>
<proteinExistence type="predicted"/>
<dbReference type="GO" id="GO:0006281">
    <property type="term" value="P:DNA repair"/>
    <property type="evidence" value="ECO:0007669"/>
    <property type="project" value="UniProtKB-KW"/>
</dbReference>
<dbReference type="Pfam" id="PF03167">
    <property type="entry name" value="UDG"/>
    <property type="match status" value="1"/>
</dbReference>
<evidence type="ECO:0000256" key="6">
    <source>
        <dbReference type="ARBA" id="ARBA00023014"/>
    </source>
</evidence>
<dbReference type="PATRIC" id="fig|1088869.3.peg.273"/>
<evidence type="ECO:0000256" key="1">
    <source>
        <dbReference type="ARBA" id="ARBA00022485"/>
    </source>
</evidence>
<keyword evidence="2" id="KW-0479">Metal-binding</keyword>
<evidence type="ECO:0000256" key="5">
    <source>
        <dbReference type="ARBA" id="ARBA00023004"/>
    </source>
</evidence>
<feature type="domain" description="Uracil-DNA glycosylase-like" evidence="9">
    <location>
        <begin position="102"/>
        <end position="254"/>
    </location>
</feature>
<organism evidence="10 11">
    <name type="scientific">Gluconobacter morbifer G707</name>
    <dbReference type="NCBI Taxonomy" id="1088869"/>
    <lineage>
        <taxon>Bacteria</taxon>
        <taxon>Pseudomonadati</taxon>
        <taxon>Pseudomonadota</taxon>
        <taxon>Alphaproteobacteria</taxon>
        <taxon>Acetobacterales</taxon>
        <taxon>Acetobacteraceae</taxon>
        <taxon>Gluconobacter</taxon>
    </lineage>
</organism>
<dbReference type="GO" id="GO:0097506">
    <property type="term" value="F:deaminated base DNA N-glycosylase activity"/>
    <property type="evidence" value="ECO:0007669"/>
    <property type="project" value="UniProtKB-ARBA"/>
</dbReference>
<dbReference type="InterPro" id="IPR051536">
    <property type="entry name" value="UDG_Type-4/5"/>
</dbReference>
<keyword evidence="6" id="KW-0411">Iron-sulfur</keyword>
<comment type="caution">
    <text evidence="10">The sequence shown here is derived from an EMBL/GenBank/DDBJ whole genome shotgun (WGS) entry which is preliminary data.</text>
</comment>
<keyword evidence="7" id="KW-0234">DNA repair</keyword>
<dbReference type="OrthoDB" id="5290748at2"/>
<keyword evidence="1" id="KW-0004">4Fe-4S</keyword>
<dbReference type="InterPro" id="IPR036895">
    <property type="entry name" value="Uracil-DNA_glycosylase-like_sf"/>
</dbReference>
<dbReference type="GO" id="GO:0051539">
    <property type="term" value="F:4 iron, 4 sulfur cluster binding"/>
    <property type="evidence" value="ECO:0007669"/>
    <property type="project" value="UniProtKB-KW"/>
</dbReference>
<evidence type="ECO:0000256" key="8">
    <source>
        <dbReference type="SAM" id="MobiDB-lite"/>
    </source>
</evidence>
<evidence type="ECO:0000259" key="9">
    <source>
        <dbReference type="SMART" id="SM00986"/>
    </source>
</evidence>
<evidence type="ECO:0000313" key="11">
    <source>
        <dbReference type="Proteomes" id="UP000004949"/>
    </source>
</evidence>
<protein>
    <submittedName>
        <fullName evidence="10">Bacteriophage-type DNA polymerase</fullName>
    </submittedName>
</protein>
<dbReference type="Proteomes" id="UP000004949">
    <property type="component" value="Unassembled WGS sequence"/>
</dbReference>
<feature type="region of interest" description="Disordered" evidence="8">
    <location>
        <begin position="38"/>
        <end position="66"/>
    </location>
</feature>
<evidence type="ECO:0000256" key="4">
    <source>
        <dbReference type="ARBA" id="ARBA00022801"/>
    </source>
</evidence>
<dbReference type="Gene3D" id="3.40.470.10">
    <property type="entry name" value="Uracil-DNA glycosylase-like domain"/>
    <property type="match status" value="1"/>
</dbReference>
<name>G6XFK5_9PROT</name>
<dbReference type="PANTHER" id="PTHR33693:SF1">
    <property type="entry name" value="TYPE-4 URACIL-DNA GLYCOSYLASE"/>
    <property type="match status" value="1"/>
</dbReference>
<evidence type="ECO:0000313" key="10">
    <source>
        <dbReference type="EMBL" id="EHH68963.1"/>
    </source>
</evidence>
<keyword evidence="5" id="KW-0408">Iron</keyword>
<reference evidence="10 11" key="1">
    <citation type="submission" date="2011-10" db="EMBL/GenBank/DDBJ databases">
        <title>Genome sequence of Gluconobacter morbifer G707, isolated from Drosophila gut.</title>
        <authorList>
            <person name="Lee W.-J."/>
            <person name="Kim E.-K."/>
        </authorList>
    </citation>
    <scope>NUCLEOTIDE SEQUENCE [LARGE SCALE GENOMIC DNA]</scope>
    <source>
        <strain evidence="10 11">G707</strain>
    </source>
</reference>
<keyword evidence="3" id="KW-0227">DNA damage</keyword>